<dbReference type="Proteomes" id="UP001060566">
    <property type="component" value="Unassembled WGS sequence"/>
</dbReference>
<organism evidence="2 3">
    <name type="scientific">Bacillus pretiosus</name>
    <dbReference type="NCBI Taxonomy" id="2983392"/>
    <lineage>
        <taxon>Bacteria</taxon>
        <taxon>Bacillati</taxon>
        <taxon>Bacillota</taxon>
        <taxon>Bacilli</taxon>
        <taxon>Bacillales</taxon>
        <taxon>Bacillaceae</taxon>
        <taxon>Bacillus</taxon>
    </lineage>
</organism>
<protein>
    <submittedName>
        <fullName evidence="2">Uncharacterized protein</fullName>
    </submittedName>
</protein>
<evidence type="ECO:0000256" key="1">
    <source>
        <dbReference type="SAM" id="MobiDB-lite"/>
    </source>
</evidence>
<evidence type="ECO:0000313" key="3">
    <source>
        <dbReference type="Proteomes" id="UP001060566"/>
    </source>
</evidence>
<proteinExistence type="predicted"/>
<dbReference type="EMBL" id="JAOXJG010000026">
    <property type="protein sequence ID" value="MCW1241897.1"/>
    <property type="molecule type" value="Genomic_DNA"/>
</dbReference>
<evidence type="ECO:0000313" key="2">
    <source>
        <dbReference type="EMBL" id="MCW1241897.1"/>
    </source>
</evidence>
<keyword evidence="3" id="KW-1185">Reference proteome</keyword>
<comment type="caution">
    <text evidence="2">The sequence shown here is derived from an EMBL/GenBank/DDBJ whole genome shotgun (WGS) entry which is preliminary data.</text>
</comment>
<sequence length="191" mass="22318">MTKATETKITNIEEYKINFTRMFVGDYKVVLIEEARKLVELMLPINDRMAAVEFLLDAYVRQTGKMPNKVRIRNDKNKMIDVCEYLADHILYEALEGDARVDKITLEEYPVMTDNQNKRRMLSRGEIPIDLNMACRTYGSDGNNYRKQGRRQLKPYEQERLTKAQDEALANRSEAYRKATNPSKITRKKVA</sequence>
<feature type="region of interest" description="Disordered" evidence="1">
    <location>
        <begin position="167"/>
        <end position="191"/>
    </location>
</feature>
<name>A0ABT3EYI0_9BACI</name>
<gene>
    <name evidence="2" type="ORF">NGM45_23005</name>
</gene>
<dbReference type="GeneID" id="301200758"/>
<dbReference type="RefSeq" id="WP_264462801.1">
    <property type="nucleotide sequence ID" value="NZ_JAOXJG010000026.1"/>
</dbReference>
<reference evidence="2" key="1">
    <citation type="submission" date="2022-10" db="EMBL/GenBank/DDBJ databases">
        <title>De novo draft assembly of the Pseudomonas pretiosus genome isolated from the plants rhizorohere.</title>
        <authorList>
            <person name="Robas M."/>
            <person name="Fernandez V.M."/>
            <person name="Provanza A."/>
            <person name="Jimenez P.A."/>
        </authorList>
    </citation>
    <scope>NUCLEOTIDE SEQUENCE</scope>
    <source>
        <strain evidence="2">SAICEU11T</strain>
    </source>
</reference>
<accession>A0ABT3EYI0</accession>